<keyword evidence="4" id="KW-0997">Cell inner membrane</keyword>
<accession>A0A7H4PG97</accession>
<protein>
    <submittedName>
        <fullName evidence="9">Tyrosine-specific transporter</fullName>
    </submittedName>
</protein>
<dbReference type="EMBL" id="UGMS01000002">
    <property type="protein sequence ID" value="STW71099.1"/>
    <property type="molecule type" value="Genomic_DNA"/>
</dbReference>
<sequence length="137" mass="14843">MVGMLLTFCLLALVPLSVIALSGLDNISDVATISWGRALGEWAFFSANLFALCAMLTSYWGLGGSFLTNIFDQFRLGNDEQPFKRFKVLLVVAVPPFILAYSGMVSFVNALYFAGVFSGGDFIYHADPDPQRLASAG</sequence>
<evidence type="ECO:0000256" key="8">
    <source>
        <dbReference type="SAM" id="Phobius"/>
    </source>
</evidence>
<name>A0A7H4PG97_9ENTR</name>
<organism evidence="9 10">
    <name type="scientific">Klebsiella michiganensis</name>
    <dbReference type="NCBI Taxonomy" id="1134687"/>
    <lineage>
        <taxon>Bacteria</taxon>
        <taxon>Pseudomonadati</taxon>
        <taxon>Pseudomonadota</taxon>
        <taxon>Gammaproteobacteria</taxon>
        <taxon>Enterobacterales</taxon>
        <taxon>Enterobacteriaceae</taxon>
        <taxon>Klebsiella/Raoultella group</taxon>
        <taxon>Klebsiella</taxon>
    </lineage>
</organism>
<dbReference type="GO" id="GO:0005886">
    <property type="term" value="C:plasma membrane"/>
    <property type="evidence" value="ECO:0007669"/>
    <property type="project" value="UniProtKB-SubCell"/>
</dbReference>
<evidence type="ECO:0000256" key="2">
    <source>
        <dbReference type="ARBA" id="ARBA00022448"/>
    </source>
</evidence>
<keyword evidence="5 8" id="KW-0812">Transmembrane</keyword>
<keyword evidence="2" id="KW-0813">Transport</keyword>
<evidence type="ECO:0000313" key="10">
    <source>
        <dbReference type="Proteomes" id="UP000254863"/>
    </source>
</evidence>
<gene>
    <name evidence="9" type="ORF">NCTC11685_04686</name>
</gene>
<comment type="subcellular location">
    <subcellularLocation>
        <location evidence="1">Cell inner membrane</location>
        <topology evidence="1">Multi-pass membrane protein</topology>
    </subcellularLocation>
</comment>
<evidence type="ECO:0000256" key="5">
    <source>
        <dbReference type="ARBA" id="ARBA00022692"/>
    </source>
</evidence>
<keyword evidence="7 8" id="KW-0472">Membrane</keyword>
<dbReference type="GO" id="GO:0003333">
    <property type="term" value="P:amino acid transmembrane transport"/>
    <property type="evidence" value="ECO:0007669"/>
    <property type="project" value="InterPro"/>
</dbReference>
<dbReference type="Proteomes" id="UP000254863">
    <property type="component" value="Unassembled WGS sequence"/>
</dbReference>
<evidence type="ECO:0000256" key="4">
    <source>
        <dbReference type="ARBA" id="ARBA00022519"/>
    </source>
</evidence>
<comment type="caution">
    <text evidence="9">The sequence shown here is derived from an EMBL/GenBank/DDBJ whole genome shotgun (WGS) entry which is preliminary data.</text>
</comment>
<evidence type="ECO:0000256" key="7">
    <source>
        <dbReference type="ARBA" id="ARBA00023136"/>
    </source>
</evidence>
<dbReference type="Pfam" id="PF03222">
    <property type="entry name" value="Trp_Tyr_perm"/>
    <property type="match status" value="1"/>
</dbReference>
<keyword evidence="6 8" id="KW-1133">Transmembrane helix</keyword>
<evidence type="ECO:0000256" key="3">
    <source>
        <dbReference type="ARBA" id="ARBA00022475"/>
    </source>
</evidence>
<evidence type="ECO:0000256" key="1">
    <source>
        <dbReference type="ARBA" id="ARBA00004429"/>
    </source>
</evidence>
<evidence type="ECO:0000256" key="6">
    <source>
        <dbReference type="ARBA" id="ARBA00022989"/>
    </source>
</evidence>
<reference evidence="9 10" key="1">
    <citation type="submission" date="2018-06" db="EMBL/GenBank/DDBJ databases">
        <authorList>
            <consortium name="Pathogen Informatics"/>
            <person name="Doyle S."/>
        </authorList>
    </citation>
    <scope>NUCLEOTIDE SEQUENCE [LARGE SCALE GENOMIC DNA]</scope>
    <source>
        <strain evidence="9 10">NCTC11685</strain>
    </source>
</reference>
<feature type="transmembrane region" description="Helical" evidence="8">
    <location>
        <begin position="44"/>
        <end position="67"/>
    </location>
</feature>
<keyword evidence="3" id="KW-1003">Cell membrane</keyword>
<dbReference type="AlphaFoldDB" id="A0A7H4PG97"/>
<dbReference type="InterPro" id="IPR018227">
    <property type="entry name" value="Amino_acid_transport_2"/>
</dbReference>
<evidence type="ECO:0000313" key="9">
    <source>
        <dbReference type="EMBL" id="STW71099.1"/>
    </source>
</evidence>
<feature type="transmembrane region" description="Helical" evidence="8">
    <location>
        <begin position="88"/>
        <end position="114"/>
    </location>
</feature>
<proteinExistence type="predicted"/>